<dbReference type="Proteomes" id="UP000295444">
    <property type="component" value="Unassembled WGS sequence"/>
</dbReference>
<keyword evidence="2" id="KW-0812">Transmembrane</keyword>
<keyword evidence="4" id="KW-1185">Reference proteome</keyword>
<evidence type="ECO:0000256" key="1">
    <source>
        <dbReference type="SAM" id="MobiDB-lite"/>
    </source>
</evidence>
<feature type="transmembrane region" description="Helical" evidence="2">
    <location>
        <begin position="33"/>
        <end position="50"/>
    </location>
</feature>
<keyword evidence="2" id="KW-1133">Transmembrane helix</keyword>
<sequence>MKSRFELWMRLTMVLGAVLFVALPIGFWHDKHGVTVSAILIGLFSASWALSGLRRWLDVVVSVGHIALGATSVGLGVAMSLPALLWLGVFMLVTGVREIVRSRKAGTSPRERRSKTDTLSHTFLDN</sequence>
<evidence type="ECO:0000313" key="3">
    <source>
        <dbReference type="EMBL" id="TDQ04936.1"/>
    </source>
</evidence>
<dbReference type="AlphaFoldDB" id="A0A4R6SKK5"/>
<keyword evidence="2" id="KW-0472">Membrane</keyword>
<name>A0A4R6SKK5_LABRH</name>
<organism evidence="3 4">
    <name type="scientific">Labedaea rhizosphaerae</name>
    <dbReference type="NCBI Taxonomy" id="598644"/>
    <lineage>
        <taxon>Bacteria</taxon>
        <taxon>Bacillati</taxon>
        <taxon>Actinomycetota</taxon>
        <taxon>Actinomycetes</taxon>
        <taxon>Pseudonocardiales</taxon>
        <taxon>Pseudonocardiaceae</taxon>
        <taxon>Labedaea</taxon>
    </lineage>
</organism>
<evidence type="ECO:0000313" key="4">
    <source>
        <dbReference type="Proteomes" id="UP000295444"/>
    </source>
</evidence>
<feature type="transmembrane region" description="Helical" evidence="2">
    <location>
        <begin position="7"/>
        <end position="27"/>
    </location>
</feature>
<dbReference type="EMBL" id="SNXZ01000001">
    <property type="protein sequence ID" value="TDQ04936.1"/>
    <property type="molecule type" value="Genomic_DNA"/>
</dbReference>
<protein>
    <submittedName>
        <fullName evidence="3">Uncharacterized protein</fullName>
    </submittedName>
</protein>
<gene>
    <name evidence="3" type="ORF">EV186_101897</name>
</gene>
<comment type="caution">
    <text evidence="3">The sequence shown here is derived from an EMBL/GenBank/DDBJ whole genome shotgun (WGS) entry which is preliminary data.</text>
</comment>
<feature type="compositionally biased region" description="Basic and acidic residues" evidence="1">
    <location>
        <begin position="109"/>
        <end position="118"/>
    </location>
</feature>
<reference evidence="3 4" key="1">
    <citation type="submission" date="2019-03" db="EMBL/GenBank/DDBJ databases">
        <title>Genomic Encyclopedia of Type Strains, Phase IV (KMG-IV): sequencing the most valuable type-strain genomes for metagenomic binning, comparative biology and taxonomic classification.</title>
        <authorList>
            <person name="Goeker M."/>
        </authorList>
    </citation>
    <scope>NUCLEOTIDE SEQUENCE [LARGE SCALE GENOMIC DNA]</scope>
    <source>
        <strain evidence="3 4">DSM 45361</strain>
    </source>
</reference>
<feature type="transmembrane region" description="Helical" evidence="2">
    <location>
        <begin position="57"/>
        <end position="77"/>
    </location>
</feature>
<proteinExistence type="predicted"/>
<evidence type="ECO:0000256" key="2">
    <source>
        <dbReference type="SAM" id="Phobius"/>
    </source>
</evidence>
<feature type="region of interest" description="Disordered" evidence="1">
    <location>
        <begin position="104"/>
        <end position="126"/>
    </location>
</feature>
<accession>A0A4R6SKK5</accession>